<dbReference type="EMBL" id="JBHTKN010000007">
    <property type="protein sequence ID" value="MFD1042880.1"/>
    <property type="molecule type" value="Genomic_DNA"/>
</dbReference>
<reference evidence="4" key="1">
    <citation type="journal article" date="2019" name="Int. J. Syst. Evol. Microbiol.">
        <title>The Global Catalogue of Microorganisms (GCM) 10K type strain sequencing project: providing services to taxonomists for standard genome sequencing and annotation.</title>
        <authorList>
            <consortium name="The Broad Institute Genomics Platform"/>
            <consortium name="The Broad Institute Genome Sequencing Center for Infectious Disease"/>
            <person name="Wu L."/>
            <person name="Ma J."/>
        </authorList>
    </citation>
    <scope>NUCLEOTIDE SEQUENCE [LARGE SCALE GENOMIC DNA]</scope>
    <source>
        <strain evidence="4">CCUG 55854</strain>
    </source>
</reference>
<proteinExistence type="predicted"/>
<evidence type="ECO:0000256" key="2">
    <source>
        <dbReference type="SAM" id="SignalP"/>
    </source>
</evidence>
<evidence type="ECO:0000313" key="3">
    <source>
        <dbReference type="EMBL" id="MFD1042880.1"/>
    </source>
</evidence>
<dbReference type="Proteomes" id="UP001597033">
    <property type="component" value="Unassembled WGS sequence"/>
</dbReference>
<sequence>MSVRMIGCRHPSRAGRVLGILAALALAGPATAAPDPAASREVIAQAQALCDRDGGALWGVSLCGPLMIVDPADRAVVANQADAKGALVARDGAYVGTLPADAMLANTAMDWSGTRWTQLLWPLPTEPALLRVMLLHEMFHREQPALGLARDEAGNRHLDSFDGRYLLQMEWRALAHALMEDGPDARRARLADAFAFRQARRARFPGAAAEEAALEINEGLAEYTGVRLGLAAPEQRRAYAIYALARFVDAPSFVRSFGYASGPAYGLLLDQADPQWRGKLGADADLGRLLAGAVGIDAAVPADLDARAQRYDPEDRVRQAEQTRERERQARLAAWRSQLVDGPVLVLPLARSRFQFNPQTLAALDGVGTVYPTLRLADDWGELVVDGGAALVHADRKHATVALPRGGDGRRGDGWTLALEPGWSLVPGERDGDLTVEAGQAQRTAPTTK</sequence>
<dbReference type="RefSeq" id="WP_238394186.1">
    <property type="nucleotide sequence ID" value="NZ_JBHTKN010000007.1"/>
</dbReference>
<evidence type="ECO:0000256" key="1">
    <source>
        <dbReference type="SAM" id="MobiDB-lite"/>
    </source>
</evidence>
<gene>
    <name evidence="3" type="ORF">ACFQ2N_11060</name>
</gene>
<comment type="caution">
    <text evidence="3">The sequence shown here is derived from an EMBL/GenBank/DDBJ whole genome shotgun (WGS) entry which is preliminary data.</text>
</comment>
<accession>A0ABW3M1G5</accession>
<keyword evidence="2" id="KW-0732">Signal</keyword>
<feature type="region of interest" description="Disordered" evidence="1">
    <location>
        <begin position="428"/>
        <end position="449"/>
    </location>
</feature>
<evidence type="ECO:0000313" key="4">
    <source>
        <dbReference type="Proteomes" id="UP001597033"/>
    </source>
</evidence>
<keyword evidence="4" id="KW-1185">Reference proteome</keyword>
<protein>
    <submittedName>
        <fullName evidence="3">Uncharacterized protein</fullName>
    </submittedName>
</protein>
<feature type="signal peptide" evidence="2">
    <location>
        <begin position="1"/>
        <end position="32"/>
    </location>
</feature>
<organism evidence="3 4">
    <name type="scientific">Pseudoxanthomonas kaohsiungensis</name>
    <dbReference type="NCBI Taxonomy" id="283923"/>
    <lineage>
        <taxon>Bacteria</taxon>
        <taxon>Pseudomonadati</taxon>
        <taxon>Pseudomonadota</taxon>
        <taxon>Gammaproteobacteria</taxon>
        <taxon>Lysobacterales</taxon>
        <taxon>Lysobacteraceae</taxon>
        <taxon>Pseudoxanthomonas</taxon>
    </lineage>
</organism>
<feature type="chain" id="PRO_5045615129" evidence="2">
    <location>
        <begin position="33"/>
        <end position="449"/>
    </location>
</feature>
<name>A0ABW3M1G5_9GAMM</name>